<evidence type="ECO:0000259" key="2">
    <source>
        <dbReference type="PROSITE" id="PS50041"/>
    </source>
</evidence>
<dbReference type="InterPro" id="IPR016187">
    <property type="entry name" value="CTDL_fold"/>
</dbReference>
<dbReference type="Ensembl" id="ENSSDUT00000012750.1">
    <property type="protein sequence ID" value="ENSSDUP00000012527.1"/>
    <property type="gene ID" value="ENSSDUG00000009120.1"/>
</dbReference>
<dbReference type="AlphaFoldDB" id="A0A3B4U2G1"/>
<dbReference type="InterPro" id="IPR001304">
    <property type="entry name" value="C-type_lectin-like"/>
</dbReference>
<name>A0A3B4U2G1_SERDU</name>
<dbReference type="CDD" id="cd03590">
    <property type="entry name" value="CLECT_DC-SIGN_like"/>
    <property type="match status" value="1"/>
</dbReference>
<dbReference type="SUPFAM" id="SSF56436">
    <property type="entry name" value="C-type lectin-like"/>
    <property type="match status" value="1"/>
</dbReference>
<dbReference type="GeneTree" id="ENSGT01020000230338"/>
<dbReference type="PANTHER" id="PTHR22803">
    <property type="entry name" value="MANNOSE, PHOSPHOLIPASE, LECTIN RECEPTOR RELATED"/>
    <property type="match status" value="1"/>
</dbReference>
<protein>
    <recommendedName>
        <fullName evidence="2">C-type lectin domain-containing protein</fullName>
    </recommendedName>
</protein>
<feature type="domain" description="C-type lectin" evidence="2">
    <location>
        <begin position="79"/>
        <end position="189"/>
    </location>
</feature>
<dbReference type="SMART" id="SM00034">
    <property type="entry name" value="CLECT"/>
    <property type="match status" value="1"/>
</dbReference>
<keyword evidence="4" id="KW-1185">Reference proteome</keyword>
<evidence type="ECO:0000313" key="4">
    <source>
        <dbReference type="Proteomes" id="UP000261420"/>
    </source>
</evidence>
<dbReference type="Pfam" id="PF00059">
    <property type="entry name" value="Lectin_C"/>
    <property type="match status" value="1"/>
</dbReference>
<evidence type="ECO:0000256" key="1">
    <source>
        <dbReference type="ARBA" id="ARBA00022734"/>
    </source>
</evidence>
<dbReference type="OMA" id="RCENENF"/>
<dbReference type="InterPro" id="IPR016186">
    <property type="entry name" value="C-type_lectin-like/link_sf"/>
</dbReference>
<dbReference type="InterPro" id="IPR033989">
    <property type="entry name" value="CD209-like_CTLD"/>
</dbReference>
<dbReference type="PROSITE" id="PS50041">
    <property type="entry name" value="C_TYPE_LECTIN_2"/>
    <property type="match status" value="1"/>
</dbReference>
<dbReference type="InterPro" id="IPR050111">
    <property type="entry name" value="C-type_lectin/snaclec_domain"/>
</dbReference>
<reference evidence="3" key="1">
    <citation type="submission" date="2025-08" db="UniProtKB">
        <authorList>
            <consortium name="Ensembl"/>
        </authorList>
    </citation>
    <scope>IDENTIFICATION</scope>
</reference>
<dbReference type="Gene3D" id="3.10.100.10">
    <property type="entry name" value="Mannose-Binding Protein A, subunit A"/>
    <property type="match status" value="1"/>
</dbReference>
<dbReference type="GO" id="GO:0030246">
    <property type="term" value="F:carbohydrate binding"/>
    <property type="evidence" value="ECO:0007669"/>
    <property type="project" value="UniProtKB-KW"/>
</dbReference>
<accession>A0A3B4U2G1</accession>
<sequence length="194" mass="22561">IVSRLISLYVSSFCSQGYFTSCQSGKLGIKLYRLVAVSFGLLCILQATLNISLRLWRYAEVTVVSQVLVDTIKTRWVYFSDRVYYISSTKKTWQDSRNDCLQKGADLMIINSKEEQLKDNVWIGLTDRETEGTWKWVDGTPLTTSYWAKNEPSKGFLGQREDCGEVMLHQMKENWNDKLCDEPNFWICEMNMIF</sequence>
<organism evidence="3 4">
    <name type="scientific">Seriola dumerili</name>
    <name type="common">Greater amberjack</name>
    <name type="synonym">Caranx dumerili</name>
    <dbReference type="NCBI Taxonomy" id="41447"/>
    <lineage>
        <taxon>Eukaryota</taxon>
        <taxon>Metazoa</taxon>
        <taxon>Chordata</taxon>
        <taxon>Craniata</taxon>
        <taxon>Vertebrata</taxon>
        <taxon>Euteleostomi</taxon>
        <taxon>Actinopterygii</taxon>
        <taxon>Neopterygii</taxon>
        <taxon>Teleostei</taxon>
        <taxon>Neoteleostei</taxon>
        <taxon>Acanthomorphata</taxon>
        <taxon>Carangaria</taxon>
        <taxon>Carangiformes</taxon>
        <taxon>Carangidae</taxon>
        <taxon>Seriola</taxon>
    </lineage>
</organism>
<proteinExistence type="predicted"/>
<reference evidence="3" key="2">
    <citation type="submission" date="2025-09" db="UniProtKB">
        <authorList>
            <consortium name="Ensembl"/>
        </authorList>
    </citation>
    <scope>IDENTIFICATION</scope>
</reference>
<evidence type="ECO:0000313" key="3">
    <source>
        <dbReference type="Ensembl" id="ENSSDUP00000012527.1"/>
    </source>
</evidence>
<dbReference type="Proteomes" id="UP000261420">
    <property type="component" value="Unplaced"/>
</dbReference>
<keyword evidence="1" id="KW-0430">Lectin</keyword>